<dbReference type="InterPro" id="IPR036852">
    <property type="entry name" value="Peptidase_S8/S53_dom_sf"/>
</dbReference>
<dbReference type="PANTHER" id="PTHR43806">
    <property type="entry name" value="PEPTIDASE S8"/>
    <property type="match status" value="1"/>
</dbReference>
<dbReference type="InterPro" id="IPR015500">
    <property type="entry name" value="Peptidase_S8_subtilisin-rel"/>
</dbReference>
<evidence type="ECO:0000256" key="4">
    <source>
        <dbReference type="ARBA" id="ARBA00022825"/>
    </source>
</evidence>
<dbReference type="PROSITE" id="PS51257">
    <property type="entry name" value="PROKAR_LIPOPROTEIN"/>
    <property type="match status" value="1"/>
</dbReference>
<dbReference type="GO" id="GO:0004252">
    <property type="term" value="F:serine-type endopeptidase activity"/>
    <property type="evidence" value="ECO:0007669"/>
    <property type="project" value="InterPro"/>
</dbReference>
<protein>
    <recommendedName>
        <fullName evidence="6">Peptidase S8/S53 domain-containing protein</fullName>
    </recommendedName>
</protein>
<evidence type="ECO:0000256" key="5">
    <source>
        <dbReference type="SAM" id="MobiDB-lite"/>
    </source>
</evidence>
<dbReference type="Gene3D" id="3.40.50.200">
    <property type="entry name" value="Peptidase S8/S53 domain"/>
    <property type="match status" value="2"/>
</dbReference>
<evidence type="ECO:0000256" key="3">
    <source>
        <dbReference type="ARBA" id="ARBA00022801"/>
    </source>
</evidence>
<comment type="similarity">
    <text evidence="1">Belongs to the peptidase S8 family.</text>
</comment>
<dbReference type="AlphaFoldDB" id="A0A645C7C8"/>
<name>A0A645C7C8_9ZZZZ</name>
<keyword evidence="4" id="KW-0720">Serine protease</keyword>
<evidence type="ECO:0000256" key="2">
    <source>
        <dbReference type="ARBA" id="ARBA00022670"/>
    </source>
</evidence>
<gene>
    <name evidence="7" type="ORF">SDC9_120584</name>
</gene>
<dbReference type="InterPro" id="IPR000209">
    <property type="entry name" value="Peptidase_S8/S53_dom"/>
</dbReference>
<dbReference type="InterPro" id="IPR050131">
    <property type="entry name" value="Peptidase_S8_subtilisin-like"/>
</dbReference>
<reference evidence="7" key="1">
    <citation type="submission" date="2019-08" db="EMBL/GenBank/DDBJ databases">
        <authorList>
            <person name="Kucharzyk K."/>
            <person name="Murdoch R.W."/>
            <person name="Higgins S."/>
            <person name="Loffler F."/>
        </authorList>
    </citation>
    <scope>NUCLEOTIDE SEQUENCE</scope>
</reference>
<feature type="region of interest" description="Disordered" evidence="5">
    <location>
        <begin position="27"/>
        <end position="48"/>
    </location>
</feature>
<keyword evidence="2" id="KW-0645">Protease</keyword>
<dbReference type="PRINTS" id="PR00723">
    <property type="entry name" value="SUBTILISIN"/>
</dbReference>
<feature type="compositionally biased region" description="Low complexity" evidence="5">
    <location>
        <begin position="27"/>
        <end position="41"/>
    </location>
</feature>
<feature type="domain" description="Peptidase S8/S53" evidence="6">
    <location>
        <begin position="130"/>
        <end position="264"/>
    </location>
</feature>
<dbReference type="PANTHER" id="PTHR43806:SF11">
    <property type="entry name" value="CEREVISIN-RELATED"/>
    <property type="match status" value="1"/>
</dbReference>
<organism evidence="7">
    <name type="scientific">bioreactor metagenome</name>
    <dbReference type="NCBI Taxonomy" id="1076179"/>
    <lineage>
        <taxon>unclassified sequences</taxon>
        <taxon>metagenomes</taxon>
        <taxon>ecological metagenomes</taxon>
    </lineage>
</organism>
<comment type="caution">
    <text evidence="7">The sequence shown here is derived from an EMBL/GenBank/DDBJ whole genome shotgun (WGS) entry which is preliminary data.</text>
</comment>
<sequence>MRFERLLIASIIFIGCSSCQGSNSVPVSSTPPVISTTDPTATPTPRPKLPQWFIDSLPKNIQTLEPYMDVRGFDLENYQKPVDRSLIETLWYDGATIWPSSVVSLANEVLDEGKNPGLGVRSLHAQGITGKGVSVAIIDQPLGLNHPEYKGKILLYKYFDPTDKNPQSDLHGPAVASLLVGTNTGTAPDAKLYYAAVPSASSDAQFLADGLNWIVDTNETLPKGERIRVVSVSSGPSGPGTPLTQNNNAWDAAYERATQAGILVLDCTKMHNIVDVCTLDLSDPENPSKCIPGWQGKEFSANPNKIYVPYSHRSFAETYQDGVYSYQYDGEGGLSWTLPFVTGVLAMGWQVNPNLTKDQMVELLFDSAYKNPKGVKIINPVAFIAKIKETVDQ</sequence>
<proteinExistence type="inferred from homology"/>
<dbReference type="GO" id="GO:0006508">
    <property type="term" value="P:proteolysis"/>
    <property type="evidence" value="ECO:0007669"/>
    <property type="project" value="UniProtKB-KW"/>
</dbReference>
<evidence type="ECO:0000313" key="7">
    <source>
        <dbReference type="EMBL" id="MPM73602.1"/>
    </source>
</evidence>
<evidence type="ECO:0000259" key="6">
    <source>
        <dbReference type="Pfam" id="PF00082"/>
    </source>
</evidence>
<dbReference type="PROSITE" id="PS51892">
    <property type="entry name" value="SUBTILASE"/>
    <property type="match status" value="1"/>
</dbReference>
<dbReference type="EMBL" id="VSSQ01025463">
    <property type="protein sequence ID" value="MPM73602.1"/>
    <property type="molecule type" value="Genomic_DNA"/>
</dbReference>
<evidence type="ECO:0000256" key="1">
    <source>
        <dbReference type="ARBA" id="ARBA00011073"/>
    </source>
</evidence>
<keyword evidence="3" id="KW-0378">Hydrolase</keyword>
<dbReference type="SUPFAM" id="SSF52743">
    <property type="entry name" value="Subtilisin-like"/>
    <property type="match status" value="1"/>
</dbReference>
<accession>A0A645C7C8</accession>
<dbReference type="Pfam" id="PF00082">
    <property type="entry name" value="Peptidase_S8"/>
    <property type="match status" value="1"/>
</dbReference>